<feature type="compositionally biased region" description="Polar residues" evidence="1">
    <location>
        <begin position="78"/>
        <end position="92"/>
    </location>
</feature>
<accession>A0AAN7K4Z3</accession>
<feature type="region of interest" description="Disordered" evidence="1">
    <location>
        <begin position="33"/>
        <end position="92"/>
    </location>
</feature>
<organism evidence="3 4">
    <name type="scientific">Trapa incisa</name>
    <dbReference type="NCBI Taxonomy" id="236973"/>
    <lineage>
        <taxon>Eukaryota</taxon>
        <taxon>Viridiplantae</taxon>
        <taxon>Streptophyta</taxon>
        <taxon>Embryophyta</taxon>
        <taxon>Tracheophyta</taxon>
        <taxon>Spermatophyta</taxon>
        <taxon>Magnoliopsida</taxon>
        <taxon>eudicotyledons</taxon>
        <taxon>Gunneridae</taxon>
        <taxon>Pentapetalae</taxon>
        <taxon>rosids</taxon>
        <taxon>malvids</taxon>
        <taxon>Myrtales</taxon>
        <taxon>Lythraceae</taxon>
        <taxon>Trapa</taxon>
    </lineage>
</organism>
<keyword evidence="2" id="KW-0732">Signal</keyword>
<reference evidence="3 4" key="1">
    <citation type="journal article" date="2023" name="Hortic Res">
        <title>Pangenome of water caltrop reveals structural variations and asymmetric subgenome divergence after allopolyploidization.</title>
        <authorList>
            <person name="Zhang X."/>
            <person name="Chen Y."/>
            <person name="Wang L."/>
            <person name="Yuan Y."/>
            <person name="Fang M."/>
            <person name="Shi L."/>
            <person name="Lu R."/>
            <person name="Comes H.P."/>
            <person name="Ma Y."/>
            <person name="Chen Y."/>
            <person name="Huang G."/>
            <person name="Zhou Y."/>
            <person name="Zheng Z."/>
            <person name="Qiu Y."/>
        </authorList>
    </citation>
    <scope>NUCLEOTIDE SEQUENCE [LARGE SCALE GENOMIC DNA]</scope>
    <source>
        <tissue evidence="3">Roots</tissue>
    </source>
</reference>
<evidence type="ECO:0000313" key="4">
    <source>
        <dbReference type="Proteomes" id="UP001345219"/>
    </source>
</evidence>
<feature type="compositionally biased region" description="Polar residues" evidence="1">
    <location>
        <begin position="35"/>
        <end position="47"/>
    </location>
</feature>
<dbReference type="Proteomes" id="UP001345219">
    <property type="component" value="Chromosome 15"/>
</dbReference>
<evidence type="ECO:0000313" key="3">
    <source>
        <dbReference type="EMBL" id="KAK4758092.1"/>
    </source>
</evidence>
<sequence>MARQVVFFGLAFTAMIALHISCTHALPTTIAPVASSDSSHAPDSTIGTMDEGGAGSPSGSGDVEAAPVGGPVPPGAYTTGSPSLSPSNSGTTWPHTSAVAGAIATTIAGYFF</sequence>
<gene>
    <name evidence="3" type="ORF">SAY87_019393</name>
</gene>
<protein>
    <recommendedName>
        <fullName evidence="5">Transmembrane protein</fullName>
    </recommendedName>
</protein>
<dbReference type="AlphaFoldDB" id="A0AAN7K4Z3"/>
<evidence type="ECO:0000256" key="2">
    <source>
        <dbReference type="SAM" id="SignalP"/>
    </source>
</evidence>
<proteinExistence type="predicted"/>
<name>A0AAN7K4Z3_9MYRT</name>
<evidence type="ECO:0000256" key="1">
    <source>
        <dbReference type="SAM" id="MobiDB-lite"/>
    </source>
</evidence>
<evidence type="ECO:0008006" key="5">
    <source>
        <dbReference type="Google" id="ProtNLM"/>
    </source>
</evidence>
<dbReference type="EMBL" id="JAXIOK010000012">
    <property type="protein sequence ID" value="KAK4758092.1"/>
    <property type="molecule type" value="Genomic_DNA"/>
</dbReference>
<comment type="caution">
    <text evidence="3">The sequence shown here is derived from an EMBL/GenBank/DDBJ whole genome shotgun (WGS) entry which is preliminary data.</text>
</comment>
<feature type="signal peptide" evidence="2">
    <location>
        <begin position="1"/>
        <end position="25"/>
    </location>
</feature>
<keyword evidence="4" id="KW-1185">Reference proteome</keyword>
<feature type="chain" id="PRO_5042845067" description="Transmembrane protein" evidence="2">
    <location>
        <begin position="26"/>
        <end position="112"/>
    </location>
</feature>